<feature type="non-terminal residue" evidence="1">
    <location>
        <position position="1"/>
    </location>
</feature>
<feature type="non-terminal residue" evidence="1">
    <location>
        <position position="149"/>
    </location>
</feature>
<comment type="caution">
    <text evidence="1">The sequence shown here is derived from an EMBL/GenBank/DDBJ whole genome shotgun (WGS) entry which is preliminary data.</text>
</comment>
<organism evidence="1 2">
    <name type="scientific">Pleurodeles waltl</name>
    <name type="common">Iberian ribbed newt</name>
    <dbReference type="NCBI Taxonomy" id="8319"/>
    <lineage>
        <taxon>Eukaryota</taxon>
        <taxon>Metazoa</taxon>
        <taxon>Chordata</taxon>
        <taxon>Craniata</taxon>
        <taxon>Vertebrata</taxon>
        <taxon>Euteleostomi</taxon>
        <taxon>Amphibia</taxon>
        <taxon>Batrachia</taxon>
        <taxon>Caudata</taxon>
        <taxon>Salamandroidea</taxon>
        <taxon>Salamandridae</taxon>
        <taxon>Pleurodelinae</taxon>
        <taxon>Pleurodeles</taxon>
    </lineage>
</organism>
<proteinExistence type="predicted"/>
<accession>A0AAV7VIV8</accession>
<evidence type="ECO:0000313" key="1">
    <source>
        <dbReference type="EMBL" id="KAJ1200291.1"/>
    </source>
</evidence>
<protein>
    <submittedName>
        <fullName evidence="1">Uncharacterized protein</fullName>
    </submittedName>
</protein>
<dbReference type="Proteomes" id="UP001066276">
    <property type="component" value="Chromosome 2_1"/>
</dbReference>
<dbReference type="AlphaFoldDB" id="A0AAV7VIV8"/>
<evidence type="ECO:0000313" key="2">
    <source>
        <dbReference type="Proteomes" id="UP001066276"/>
    </source>
</evidence>
<name>A0AAV7VIV8_PLEWA</name>
<keyword evidence="2" id="KW-1185">Reference proteome</keyword>
<dbReference type="EMBL" id="JANPWB010000003">
    <property type="protein sequence ID" value="KAJ1200291.1"/>
    <property type="molecule type" value="Genomic_DNA"/>
</dbReference>
<reference evidence="1" key="1">
    <citation type="journal article" date="2022" name="bioRxiv">
        <title>Sequencing and chromosome-scale assembly of the giantPleurodeles waltlgenome.</title>
        <authorList>
            <person name="Brown T."/>
            <person name="Elewa A."/>
            <person name="Iarovenko S."/>
            <person name="Subramanian E."/>
            <person name="Araus A.J."/>
            <person name="Petzold A."/>
            <person name="Susuki M."/>
            <person name="Suzuki K.-i.T."/>
            <person name="Hayashi T."/>
            <person name="Toyoda A."/>
            <person name="Oliveira C."/>
            <person name="Osipova E."/>
            <person name="Leigh N.D."/>
            <person name="Simon A."/>
            <person name="Yun M.H."/>
        </authorList>
    </citation>
    <scope>NUCLEOTIDE SEQUENCE</scope>
    <source>
        <strain evidence="1">20211129_DDA</strain>
        <tissue evidence="1">Liver</tissue>
    </source>
</reference>
<gene>
    <name evidence="1" type="ORF">NDU88_004115</name>
</gene>
<sequence length="149" mass="16444">QRPLKVQHLEGHCQGADPGGQSVVQPAWQEAWEDLCCWSRKSAEVQLSQSSNKAMACTAPRLPLMAHILVMAYPEFDGQLRAQQQHQSGQRPLKVQHLEGHCQGADPGGQSVVQPAWQEAWEDLCCWSRKSSEVQLSQSSNKAMACTAP</sequence>